<evidence type="ECO:0000313" key="1">
    <source>
        <dbReference type="EMBL" id="QCD83833.1"/>
    </source>
</evidence>
<keyword evidence="2" id="KW-1185">Reference proteome</keyword>
<proteinExistence type="predicted"/>
<reference evidence="1 2" key="1">
    <citation type="submission" date="2019-04" db="EMBL/GenBank/DDBJ databases">
        <title>An improved genome assembly and genetic linkage map for asparagus bean, Vigna unguiculata ssp. sesquipedialis.</title>
        <authorList>
            <person name="Xia Q."/>
            <person name="Zhang R."/>
            <person name="Dong Y."/>
        </authorList>
    </citation>
    <scope>NUCLEOTIDE SEQUENCE [LARGE SCALE GENOMIC DNA]</scope>
    <source>
        <tissue evidence="1">Leaf</tissue>
    </source>
</reference>
<accession>A0A4D6L5P9</accession>
<gene>
    <name evidence="1" type="ORF">DEO72_LG2g4180</name>
</gene>
<dbReference type="AlphaFoldDB" id="A0A4D6L5P9"/>
<dbReference type="Proteomes" id="UP000501690">
    <property type="component" value="Linkage Group LG2"/>
</dbReference>
<protein>
    <submittedName>
        <fullName evidence="1">Uncharacterized protein</fullName>
    </submittedName>
</protein>
<evidence type="ECO:0000313" key="2">
    <source>
        <dbReference type="Proteomes" id="UP000501690"/>
    </source>
</evidence>
<name>A0A4D6L5P9_VIGUN</name>
<organism evidence="1 2">
    <name type="scientific">Vigna unguiculata</name>
    <name type="common">Cowpea</name>
    <dbReference type="NCBI Taxonomy" id="3917"/>
    <lineage>
        <taxon>Eukaryota</taxon>
        <taxon>Viridiplantae</taxon>
        <taxon>Streptophyta</taxon>
        <taxon>Embryophyta</taxon>
        <taxon>Tracheophyta</taxon>
        <taxon>Spermatophyta</taxon>
        <taxon>Magnoliopsida</taxon>
        <taxon>eudicotyledons</taxon>
        <taxon>Gunneridae</taxon>
        <taxon>Pentapetalae</taxon>
        <taxon>rosids</taxon>
        <taxon>fabids</taxon>
        <taxon>Fabales</taxon>
        <taxon>Fabaceae</taxon>
        <taxon>Papilionoideae</taxon>
        <taxon>50 kb inversion clade</taxon>
        <taxon>NPAAA clade</taxon>
        <taxon>indigoferoid/millettioid clade</taxon>
        <taxon>Phaseoleae</taxon>
        <taxon>Vigna</taxon>
    </lineage>
</organism>
<dbReference type="EMBL" id="CP039346">
    <property type="protein sequence ID" value="QCD83833.1"/>
    <property type="molecule type" value="Genomic_DNA"/>
</dbReference>
<sequence>MISPSLAITCDCSIKWRPFVRATTQTLTGNTHHSEAQLKECLYSSSISSHNSRNVILTRCRPLGGSHKPSGTTPHALVPTAFQLLPGGSIRVAKC</sequence>